<comment type="caution">
    <text evidence="1">The sequence shown here is derived from an EMBL/GenBank/DDBJ whole genome shotgun (WGS) entry which is preliminary data.</text>
</comment>
<sequence length="90" mass="10207">MGESGGSSGGVFLCNLDYMYASNWKSMVLKLQAQEELLACFLLEAYVDFGYGQIWRLIAYCGVARSRKELEVRLEENIQRHMLEYGAGEV</sequence>
<keyword evidence="2" id="KW-1185">Reference proteome</keyword>
<accession>A0ABR2ACV7</accession>
<proteinExistence type="predicted"/>
<dbReference type="Proteomes" id="UP001396334">
    <property type="component" value="Unassembled WGS sequence"/>
</dbReference>
<dbReference type="EMBL" id="JBBPBN010000280">
    <property type="protein sequence ID" value="KAK8490476.1"/>
    <property type="molecule type" value="Genomic_DNA"/>
</dbReference>
<evidence type="ECO:0000313" key="2">
    <source>
        <dbReference type="Proteomes" id="UP001396334"/>
    </source>
</evidence>
<gene>
    <name evidence="1" type="ORF">V6N11_059517</name>
</gene>
<reference evidence="1 2" key="1">
    <citation type="journal article" date="2024" name="G3 (Bethesda)">
        <title>Genome assembly of Hibiscus sabdariffa L. provides insights into metabolisms of medicinal natural products.</title>
        <authorList>
            <person name="Kim T."/>
        </authorList>
    </citation>
    <scope>NUCLEOTIDE SEQUENCE [LARGE SCALE GENOMIC DNA]</scope>
    <source>
        <strain evidence="1">TK-2024</strain>
        <tissue evidence="1">Old leaves</tissue>
    </source>
</reference>
<name>A0ABR2ACV7_9ROSI</name>
<evidence type="ECO:0000313" key="1">
    <source>
        <dbReference type="EMBL" id="KAK8490476.1"/>
    </source>
</evidence>
<protein>
    <submittedName>
        <fullName evidence="1">Uncharacterized protein</fullName>
    </submittedName>
</protein>
<organism evidence="1 2">
    <name type="scientific">Hibiscus sabdariffa</name>
    <name type="common">roselle</name>
    <dbReference type="NCBI Taxonomy" id="183260"/>
    <lineage>
        <taxon>Eukaryota</taxon>
        <taxon>Viridiplantae</taxon>
        <taxon>Streptophyta</taxon>
        <taxon>Embryophyta</taxon>
        <taxon>Tracheophyta</taxon>
        <taxon>Spermatophyta</taxon>
        <taxon>Magnoliopsida</taxon>
        <taxon>eudicotyledons</taxon>
        <taxon>Gunneridae</taxon>
        <taxon>Pentapetalae</taxon>
        <taxon>rosids</taxon>
        <taxon>malvids</taxon>
        <taxon>Malvales</taxon>
        <taxon>Malvaceae</taxon>
        <taxon>Malvoideae</taxon>
        <taxon>Hibiscus</taxon>
    </lineage>
</organism>